<evidence type="ECO:0000256" key="3">
    <source>
        <dbReference type="ARBA" id="ARBA00022692"/>
    </source>
</evidence>
<dbReference type="FunFam" id="1.20.58.390:FF:000043">
    <property type="entry name" value="AcetylCholine Receptor"/>
    <property type="match status" value="1"/>
</dbReference>
<dbReference type="FunFam" id="2.70.170.10:FF:000028">
    <property type="entry name" value="AcetylCholine Receptor"/>
    <property type="match status" value="1"/>
</dbReference>
<evidence type="ECO:0000256" key="13">
    <source>
        <dbReference type="ARBA" id="ARBA00034099"/>
    </source>
</evidence>
<dbReference type="InterPro" id="IPR002394">
    <property type="entry name" value="Nicotinic_acetylcholine_rcpt"/>
</dbReference>
<evidence type="ECO:0000256" key="8">
    <source>
        <dbReference type="ARBA" id="ARBA00023157"/>
    </source>
</evidence>
<evidence type="ECO:0000313" key="18">
    <source>
        <dbReference type="WBParaSite" id="maker-uti_cns_0001083-snap-gene-0.21-mRNA-1"/>
    </source>
</evidence>
<dbReference type="InterPro" id="IPR006202">
    <property type="entry name" value="Neur_chan_lig-bd"/>
</dbReference>
<dbReference type="PRINTS" id="PR00254">
    <property type="entry name" value="NICOTINICR"/>
</dbReference>
<keyword evidence="3 14" id="KW-0812">Transmembrane</keyword>
<dbReference type="CDD" id="cd18997">
    <property type="entry name" value="LGIC_ECD_nAChR"/>
    <property type="match status" value="1"/>
</dbReference>
<dbReference type="InterPro" id="IPR036734">
    <property type="entry name" value="Neur_chan_lig-bd_sf"/>
</dbReference>
<comment type="caution">
    <text evidence="14">Lacks conserved residue(s) required for the propagation of feature annotation.</text>
</comment>
<evidence type="ECO:0000256" key="7">
    <source>
        <dbReference type="ARBA" id="ARBA00023136"/>
    </source>
</evidence>
<comment type="similarity">
    <text evidence="14">Belongs to the ligand-gated ion channel (TC 1.A.9) family.</text>
</comment>
<dbReference type="PRINTS" id="PR00252">
    <property type="entry name" value="NRIONCHANNEL"/>
</dbReference>
<proteinExistence type="inferred from homology"/>
<keyword evidence="6 14" id="KW-0406">Ion transport</keyword>
<evidence type="ECO:0000256" key="9">
    <source>
        <dbReference type="ARBA" id="ARBA00023170"/>
    </source>
</evidence>
<feature type="domain" description="Neurotransmitter-gated ion-channel ligand-binding" evidence="15">
    <location>
        <begin position="46"/>
        <end position="269"/>
    </location>
</feature>
<dbReference type="WBParaSite" id="maker-uti_cns_0001083-snap-gene-0.21-mRNA-1">
    <property type="protein sequence ID" value="maker-uti_cns_0001083-snap-gene-0.21-mRNA-1"/>
    <property type="gene ID" value="maker-uti_cns_0001083-snap-gene-0.21"/>
</dbReference>
<dbReference type="GO" id="GO:0022848">
    <property type="term" value="F:acetylcholine-gated monoatomic cation-selective channel activity"/>
    <property type="evidence" value="ECO:0007669"/>
    <property type="project" value="InterPro"/>
</dbReference>
<keyword evidence="7 14" id="KW-0472">Membrane</keyword>
<dbReference type="CDD" id="cd19051">
    <property type="entry name" value="LGIC_TM_cation"/>
    <property type="match status" value="1"/>
</dbReference>
<dbReference type="InterPro" id="IPR018000">
    <property type="entry name" value="Neurotransmitter_ion_chnl_CS"/>
</dbReference>
<reference evidence="18" key="1">
    <citation type="submission" date="2016-11" db="UniProtKB">
        <authorList>
            <consortium name="WormBaseParasite"/>
        </authorList>
    </citation>
    <scope>IDENTIFICATION</scope>
</reference>
<feature type="transmembrane region" description="Helical" evidence="14">
    <location>
        <begin position="303"/>
        <end position="321"/>
    </location>
</feature>
<evidence type="ECO:0000259" key="15">
    <source>
        <dbReference type="Pfam" id="PF02931"/>
    </source>
</evidence>
<comment type="subcellular location">
    <subcellularLocation>
        <location evidence="13">Synaptic cell membrane</location>
        <topology evidence="13">Multi-pass membrane protein</topology>
    </subcellularLocation>
</comment>
<feature type="transmembrane region" description="Helical" evidence="14">
    <location>
        <begin position="272"/>
        <end position="291"/>
    </location>
</feature>
<accession>A0A1I8G8M1</accession>
<dbReference type="SUPFAM" id="SSF90112">
    <property type="entry name" value="Neurotransmitter-gated ion-channel transmembrane pore"/>
    <property type="match status" value="1"/>
</dbReference>
<protein>
    <submittedName>
        <fullName evidence="18">Neur_chan_LBD domain-containing protein</fullName>
    </submittedName>
</protein>
<dbReference type="InterPro" id="IPR006029">
    <property type="entry name" value="Neurotrans-gated_channel_TM"/>
</dbReference>
<evidence type="ECO:0000256" key="5">
    <source>
        <dbReference type="ARBA" id="ARBA00023018"/>
    </source>
</evidence>
<keyword evidence="10" id="KW-0325">Glycoprotein</keyword>
<keyword evidence="5" id="KW-0770">Synapse</keyword>
<dbReference type="InterPro" id="IPR038050">
    <property type="entry name" value="Neuro_actylchol_rec"/>
</dbReference>
<evidence type="ECO:0000256" key="12">
    <source>
        <dbReference type="ARBA" id="ARBA00023303"/>
    </source>
</evidence>
<dbReference type="AlphaFoldDB" id="A0A1I8G8M1"/>
<sequence>MRRYRQLHQSGRILLLGMLRLNSAATALMAAILIASSCQCSLITDEQRILSALMSNYLPSTPPTMNRSKPIVVEVSFRLNQIIDLDERNQILTTNVFIEQKWNDTKLSWDSDAATKDTKLRISADKVWLPDTYVFNNADSRKSGFLRSVYVLLQPDGQVSWPVPDKLRTTCQVNIANFPFDYQKCRIRLGSWVHSRRQLVFLPRTMDGIDEMDYTDNSEWQLLSAKPFVRNRQLSFTGHLPKRLDKTGNQYVEPNRNYSDLVIELIIRRRSFFYVWNIILPCVMLSVLTLFTFRVPPDNCEKISMGLSVFLAFSMFMLLVAEQVPATSESVPLIGLYITVLMSMTTVSVIFSVCIVNLNHRGSKFRPPPRLLKRIFVDWLGRLLRVADSVEKAARQFEVV</sequence>
<keyword evidence="4 14" id="KW-1133">Transmembrane helix</keyword>
<dbReference type="Pfam" id="PF02932">
    <property type="entry name" value="Neur_chan_memb"/>
    <property type="match status" value="1"/>
</dbReference>
<evidence type="ECO:0000259" key="16">
    <source>
        <dbReference type="Pfam" id="PF02932"/>
    </source>
</evidence>
<keyword evidence="1 14" id="KW-0813">Transport</keyword>
<dbReference type="Gene3D" id="2.70.170.10">
    <property type="entry name" value="Neurotransmitter-gated ion-channel ligand-binding domain"/>
    <property type="match status" value="1"/>
</dbReference>
<dbReference type="InterPro" id="IPR006201">
    <property type="entry name" value="Neur_channel"/>
</dbReference>
<dbReference type="PROSITE" id="PS00236">
    <property type="entry name" value="NEUROTR_ION_CHANNEL"/>
    <property type="match status" value="1"/>
</dbReference>
<evidence type="ECO:0000256" key="4">
    <source>
        <dbReference type="ARBA" id="ARBA00022989"/>
    </source>
</evidence>
<evidence type="ECO:0000256" key="14">
    <source>
        <dbReference type="RuleBase" id="RU000687"/>
    </source>
</evidence>
<keyword evidence="11" id="KW-1071">Ligand-gated ion channel</keyword>
<dbReference type="Pfam" id="PF02931">
    <property type="entry name" value="Neur_chan_LBD"/>
    <property type="match status" value="1"/>
</dbReference>
<dbReference type="PANTHER" id="PTHR18945">
    <property type="entry name" value="NEUROTRANSMITTER GATED ION CHANNEL"/>
    <property type="match status" value="1"/>
</dbReference>
<feature type="domain" description="Neurotransmitter-gated ion-channel transmembrane" evidence="16">
    <location>
        <begin position="278"/>
        <end position="392"/>
    </location>
</feature>
<evidence type="ECO:0000256" key="10">
    <source>
        <dbReference type="ARBA" id="ARBA00023180"/>
    </source>
</evidence>
<keyword evidence="12 14" id="KW-0407">Ion channel</keyword>
<organism evidence="17 18">
    <name type="scientific">Macrostomum lignano</name>
    <dbReference type="NCBI Taxonomy" id="282301"/>
    <lineage>
        <taxon>Eukaryota</taxon>
        <taxon>Metazoa</taxon>
        <taxon>Spiralia</taxon>
        <taxon>Lophotrochozoa</taxon>
        <taxon>Platyhelminthes</taxon>
        <taxon>Rhabditophora</taxon>
        <taxon>Macrostomorpha</taxon>
        <taxon>Macrostomida</taxon>
        <taxon>Macrostomidae</taxon>
        <taxon>Macrostomum</taxon>
    </lineage>
</organism>
<dbReference type="GO" id="GO:0045211">
    <property type="term" value="C:postsynaptic membrane"/>
    <property type="evidence" value="ECO:0007669"/>
    <property type="project" value="InterPro"/>
</dbReference>
<keyword evidence="8" id="KW-1015">Disulfide bond</keyword>
<evidence type="ECO:0000256" key="2">
    <source>
        <dbReference type="ARBA" id="ARBA00022475"/>
    </source>
</evidence>
<keyword evidence="9" id="KW-0675">Receptor</keyword>
<evidence type="ECO:0000256" key="6">
    <source>
        <dbReference type="ARBA" id="ARBA00023065"/>
    </source>
</evidence>
<dbReference type="SUPFAM" id="SSF63712">
    <property type="entry name" value="Nicotinic receptor ligand binding domain-like"/>
    <property type="match status" value="1"/>
</dbReference>
<feature type="transmembrane region" description="Helical" evidence="14">
    <location>
        <begin position="333"/>
        <end position="358"/>
    </location>
</feature>
<keyword evidence="2" id="KW-1003">Cell membrane</keyword>
<dbReference type="InterPro" id="IPR036719">
    <property type="entry name" value="Neuro-gated_channel_TM_sf"/>
</dbReference>
<dbReference type="Proteomes" id="UP000095280">
    <property type="component" value="Unplaced"/>
</dbReference>
<evidence type="ECO:0000256" key="11">
    <source>
        <dbReference type="ARBA" id="ARBA00023286"/>
    </source>
</evidence>
<evidence type="ECO:0000256" key="1">
    <source>
        <dbReference type="ARBA" id="ARBA00022448"/>
    </source>
</evidence>
<name>A0A1I8G8M1_9PLAT</name>
<dbReference type="GO" id="GO:0004888">
    <property type="term" value="F:transmembrane signaling receptor activity"/>
    <property type="evidence" value="ECO:0007669"/>
    <property type="project" value="InterPro"/>
</dbReference>
<dbReference type="Gene3D" id="1.20.58.390">
    <property type="entry name" value="Neurotransmitter-gated ion-channel transmembrane domain"/>
    <property type="match status" value="1"/>
</dbReference>
<keyword evidence="17" id="KW-1185">Reference proteome</keyword>
<evidence type="ECO:0000313" key="17">
    <source>
        <dbReference type="Proteomes" id="UP000095280"/>
    </source>
</evidence>